<evidence type="ECO:0000313" key="2">
    <source>
        <dbReference type="Proteomes" id="UP000070444"/>
    </source>
</evidence>
<dbReference type="Proteomes" id="UP000070444">
    <property type="component" value="Unassembled WGS sequence"/>
</dbReference>
<feature type="non-terminal residue" evidence="1">
    <location>
        <position position="369"/>
    </location>
</feature>
<evidence type="ECO:0000313" key="1">
    <source>
        <dbReference type="EMBL" id="KXN73685.1"/>
    </source>
</evidence>
<keyword evidence="2" id="KW-1185">Reference proteome</keyword>
<proteinExistence type="predicted"/>
<evidence type="ECO:0008006" key="3">
    <source>
        <dbReference type="Google" id="ProtNLM"/>
    </source>
</evidence>
<dbReference type="EMBL" id="KQ964433">
    <property type="protein sequence ID" value="KXN73685.1"/>
    <property type="molecule type" value="Genomic_DNA"/>
</dbReference>
<dbReference type="AlphaFoldDB" id="A0A137PFD9"/>
<dbReference type="OMA" id="ANARTKC"/>
<dbReference type="Pfam" id="PF09471">
    <property type="entry name" value="Peptidase_M64"/>
    <property type="match status" value="1"/>
</dbReference>
<protein>
    <recommendedName>
        <fullName evidence="3">IgA peptidase M64</fullName>
    </recommendedName>
</protein>
<gene>
    <name evidence="1" type="ORF">CONCODRAFT_30708</name>
</gene>
<accession>A0A137PFD9</accession>
<dbReference type="InterPro" id="IPR024079">
    <property type="entry name" value="MetalloPept_cat_dom_sf"/>
</dbReference>
<organism evidence="1 2">
    <name type="scientific">Conidiobolus coronatus (strain ATCC 28846 / CBS 209.66 / NRRL 28638)</name>
    <name type="common">Delacroixia coronata</name>
    <dbReference type="NCBI Taxonomy" id="796925"/>
    <lineage>
        <taxon>Eukaryota</taxon>
        <taxon>Fungi</taxon>
        <taxon>Fungi incertae sedis</taxon>
        <taxon>Zoopagomycota</taxon>
        <taxon>Entomophthoromycotina</taxon>
        <taxon>Entomophthoromycetes</taxon>
        <taxon>Entomophthorales</taxon>
        <taxon>Ancylistaceae</taxon>
        <taxon>Conidiobolus</taxon>
    </lineage>
</organism>
<reference evidence="1 2" key="1">
    <citation type="journal article" date="2015" name="Genome Biol. Evol.">
        <title>Phylogenomic analyses indicate that early fungi evolved digesting cell walls of algal ancestors of land plants.</title>
        <authorList>
            <person name="Chang Y."/>
            <person name="Wang S."/>
            <person name="Sekimoto S."/>
            <person name="Aerts A.L."/>
            <person name="Choi C."/>
            <person name="Clum A."/>
            <person name="LaButti K.M."/>
            <person name="Lindquist E.A."/>
            <person name="Yee Ngan C."/>
            <person name="Ohm R.A."/>
            <person name="Salamov A.A."/>
            <person name="Grigoriev I.V."/>
            <person name="Spatafora J.W."/>
            <person name="Berbee M.L."/>
        </authorList>
    </citation>
    <scope>NUCLEOTIDE SEQUENCE [LARGE SCALE GENOMIC DNA]</scope>
    <source>
        <strain evidence="1 2">NRRL 28638</strain>
    </source>
</reference>
<name>A0A137PFD9_CONC2</name>
<dbReference type="OrthoDB" id="2961863at2759"/>
<dbReference type="Gene3D" id="3.40.390.10">
    <property type="entry name" value="Collagenase (Catalytic Domain)"/>
    <property type="match status" value="2"/>
</dbReference>
<dbReference type="GO" id="GO:0008237">
    <property type="term" value="F:metallopeptidase activity"/>
    <property type="evidence" value="ECO:0007669"/>
    <property type="project" value="InterPro"/>
</dbReference>
<feature type="non-terminal residue" evidence="1">
    <location>
        <position position="1"/>
    </location>
</feature>
<sequence length="369" mass="41430">EVRKIIDNGDPANRIDVVFMGDGYTANERTKFFNDLARLTKDMFEGVTFKSWLPLFNIWGIHVPSVDSGIGYNGAKNTPFKLYREAGQLRAIFPGNAANARTKCKLTGANACDYPSLLANDDFYGGLGGEFVISTRSERTGTVVLRHEMGHNFVNVGEEYDNGQVYSGVNAASSLSSLGWKNWLSGPVREEREIYRLLEYPWHDLSKGSKSFTFNSDGKYSRWYLLTSVSAAGQADSLEFVLDGKVLPWQSRGSDDREFYGWYGSSGFSAGQHTLTVRSKTASTHPNIPRMIASVTLHEYGNESEFKIANDYYSAYPTWDVNRRKTYRPTSEGCLMRNMTSPNFCNVCKEGMWYQFLNKISLIDGVSVS</sequence>
<dbReference type="InterPro" id="IPR019026">
    <property type="entry name" value="Peptidase_M64_IgA"/>
</dbReference>